<dbReference type="PANTHER" id="PTHR12585">
    <property type="entry name" value="SCC1 / RAD21 FAMILY MEMBER"/>
    <property type="match status" value="1"/>
</dbReference>
<name>A0ABQ9YFX3_9EUKA</name>
<dbReference type="InterPro" id="IPR006910">
    <property type="entry name" value="Rad21_Rec8_N"/>
</dbReference>
<dbReference type="EMBL" id="JARBJD010000010">
    <property type="protein sequence ID" value="KAK2962526.1"/>
    <property type="molecule type" value="Genomic_DNA"/>
</dbReference>
<keyword evidence="2" id="KW-0539">Nucleus</keyword>
<protein>
    <submittedName>
        <fullName evidence="4">N terminus of Rad21 / Rec8 like protein</fullName>
    </submittedName>
</protein>
<organism evidence="4 5">
    <name type="scientific">Blattamonas nauphoetae</name>
    <dbReference type="NCBI Taxonomy" id="2049346"/>
    <lineage>
        <taxon>Eukaryota</taxon>
        <taxon>Metamonada</taxon>
        <taxon>Preaxostyla</taxon>
        <taxon>Oxymonadida</taxon>
        <taxon>Blattamonas</taxon>
    </lineage>
</organism>
<reference evidence="4 5" key="1">
    <citation type="journal article" date="2022" name="bioRxiv">
        <title>Genomics of Preaxostyla Flagellates Illuminates Evolutionary Transitions and the Path Towards Mitochondrial Loss.</title>
        <authorList>
            <person name="Novak L.V.F."/>
            <person name="Treitli S.C."/>
            <person name="Pyrih J."/>
            <person name="Halakuc P."/>
            <person name="Pipaliya S.V."/>
            <person name="Vacek V."/>
            <person name="Brzon O."/>
            <person name="Soukal P."/>
            <person name="Eme L."/>
            <person name="Dacks J.B."/>
            <person name="Karnkowska A."/>
            <person name="Elias M."/>
            <person name="Hampl V."/>
        </authorList>
    </citation>
    <scope>NUCLEOTIDE SEQUENCE [LARGE SCALE GENOMIC DNA]</scope>
    <source>
        <strain evidence="4">NAU3</strain>
        <tissue evidence="4">Gut</tissue>
    </source>
</reference>
<sequence length="156" mass="17466">MALYSRYISKHGPLSQVWIAANNDRNLSKGKILQINIPAAVKIIKEGIPIEENGKKKISLPLRYQAHLLLGLIRIYTRKLKYMADDINEFQSRLNTSFHTSNIDLPPNTGHGCRSHITIPESPLNMSTPRDPTLNIFGSPCPSLLMPDPTLQNILA</sequence>
<dbReference type="Proteomes" id="UP001281761">
    <property type="component" value="Unassembled WGS sequence"/>
</dbReference>
<comment type="caution">
    <text evidence="4">The sequence shown here is derived from an EMBL/GenBank/DDBJ whole genome shotgun (WGS) entry which is preliminary data.</text>
</comment>
<comment type="subcellular location">
    <subcellularLocation>
        <location evidence="1">Nucleus</location>
    </subcellularLocation>
</comment>
<gene>
    <name evidence="4" type="ORF">BLNAU_2358</name>
</gene>
<feature type="domain" description="Rad21/Rec8-like protein N-terminal" evidence="3">
    <location>
        <begin position="1"/>
        <end position="108"/>
    </location>
</feature>
<evidence type="ECO:0000313" key="4">
    <source>
        <dbReference type="EMBL" id="KAK2962526.1"/>
    </source>
</evidence>
<keyword evidence="5" id="KW-1185">Reference proteome</keyword>
<evidence type="ECO:0000256" key="2">
    <source>
        <dbReference type="ARBA" id="ARBA00023242"/>
    </source>
</evidence>
<dbReference type="InterPro" id="IPR039781">
    <property type="entry name" value="Rad21/Rec8-like"/>
</dbReference>
<dbReference type="Pfam" id="PF04825">
    <property type="entry name" value="Rad21_Rec8_N"/>
    <property type="match status" value="1"/>
</dbReference>
<evidence type="ECO:0000313" key="5">
    <source>
        <dbReference type="Proteomes" id="UP001281761"/>
    </source>
</evidence>
<accession>A0ABQ9YFX3</accession>
<dbReference type="PANTHER" id="PTHR12585:SF69">
    <property type="entry name" value="FI11703P"/>
    <property type="match status" value="1"/>
</dbReference>
<evidence type="ECO:0000259" key="3">
    <source>
        <dbReference type="Pfam" id="PF04825"/>
    </source>
</evidence>
<evidence type="ECO:0000256" key="1">
    <source>
        <dbReference type="ARBA" id="ARBA00004123"/>
    </source>
</evidence>
<proteinExistence type="predicted"/>